<dbReference type="EMBL" id="BGPR01000399">
    <property type="protein sequence ID" value="GBM18159.1"/>
    <property type="molecule type" value="Genomic_DNA"/>
</dbReference>
<name>A0A4Y2DPP9_ARAVE</name>
<keyword evidence="2" id="KW-1185">Reference proteome</keyword>
<evidence type="ECO:0000313" key="1">
    <source>
        <dbReference type="EMBL" id="GBM18159.1"/>
    </source>
</evidence>
<gene>
    <name evidence="1" type="ORF">AVEN_151704_1</name>
</gene>
<sequence>MRLTNNQIKDKFEPNGTVQDIRRHISRRPRTSTSFISQEFVLESNPETTVKQVLRLASANQVLEKLHSNNGNAIYEDDRDRRKQFCE</sequence>
<accession>A0A4Y2DPP9</accession>
<protein>
    <submittedName>
        <fullName evidence="1">Uncharacterized protein</fullName>
    </submittedName>
</protein>
<comment type="caution">
    <text evidence="1">The sequence shown here is derived from an EMBL/GenBank/DDBJ whole genome shotgun (WGS) entry which is preliminary data.</text>
</comment>
<evidence type="ECO:0000313" key="2">
    <source>
        <dbReference type="Proteomes" id="UP000499080"/>
    </source>
</evidence>
<dbReference type="AlphaFoldDB" id="A0A4Y2DPP9"/>
<proteinExistence type="predicted"/>
<dbReference type="Proteomes" id="UP000499080">
    <property type="component" value="Unassembled WGS sequence"/>
</dbReference>
<organism evidence="1 2">
    <name type="scientific">Araneus ventricosus</name>
    <name type="common">Orbweaver spider</name>
    <name type="synonym">Epeira ventricosa</name>
    <dbReference type="NCBI Taxonomy" id="182803"/>
    <lineage>
        <taxon>Eukaryota</taxon>
        <taxon>Metazoa</taxon>
        <taxon>Ecdysozoa</taxon>
        <taxon>Arthropoda</taxon>
        <taxon>Chelicerata</taxon>
        <taxon>Arachnida</taxon>
        <taxon>Araneae</taxon>
        <taxon>Araneomorphae</taxon>
        <taxon>Entelegynae</taxon>
        <taxon>Araneoidea</taxon>
        <taxon>Araneidae</taxon>
        <taxon>Araneus</taxon>
    </lineage>
</organism>
<reference evidence="1 2" key="1">
    <citation type="journal article" date="2019" name="Sci. Rep.">
        <title>Orb-weaving spider Araneus ventricosus genome elucidates the spidroin gene catalogue.</title>
        <authorList>
            <person name="Kono N."/>
            <person name="Nakamura H."/>
            <person name="Ohtoshi R."/>
            <person name="Moran D.A.P."/>
            <person name="Shinohara A."/>
            <person name="Yoshida Y."/>
            <person name="Fujiwara M."/>
            <person name="Mori M."/>
            <person name="Tomita M."/>
            <person name="Arakawa K."/>
        </authorList>
    </citation>
    <scope>NUCLEOTIDE SEQUENCE [LARGE SCALE GENOMIC DNA]</scope>
</reference>
<dbReference type="OrthoDB" id="10066061at2759"/>